<evidence type="ECO:0000256" key="4">
    <source>
        <dbReference type="ARBA" id="ARBA00009524"/>
    </source>
</evidence>
<evidence type="ECO:0000256" key="8">
    <source>
        <dbReference type="ARBA" id="ARBA00022857"/>
    </source>
</evidence>
<evidence type="ECO:0000256" key="7">
    <source>
        <dbReference type="ARBA" id="ARBA00022840"/>
    </source>
</evidence>
<evidence type="ECO:0000256" key="5">
    <source>
        <dbReference type="ARBA" id="ARBA00022723"/>
    </source>
</evidence>
<dbReference type="NCBIfam" id="TIGR00197">
    <property type="entry name" value="yjeF_nterm"/>
    <property type="match status" value="1"/>
</dbReference>
<gene>
    <name evidence="18" type="primary">nnrE</name>
    <name evidence="17" type="synonym">nnrD</name>
    <name evidence="22" type="ORF">QQ008_04820</name>
</gene>
<comment type="function">
    <text evidence="14 19">Bifunctional enzyme that catalyzes the epimerization of the S- and R-forms of NAD(P)HX and the dehydration of the S-form of NAD(P)HX at the expense of ADP, which is converted to AMP. This allows the repair of both epimers of NAD(P)HX, a damaged form of NAD(P)H that is a result of enzymatic or heat-dependent hydration.</text>
</comment>
<dbReference type="Proteomes" id="UP001172082">
    <property type="component" value="Unassembled WGS sequence"/>
</dbReference>
<comment type="function">
    <text evidence="17">Catalyzes the dehydration of the S-form of NAD(P)HX at the expense of ADP, which is converted to AMP. Together with NAD(P)HX epimerase, which catalyzes the epimerization of the S- and R-forms, the enzyme allows the repair of both epimers of NAD(P)HX, a damaged form of NAD(P)H that is a result of enzymatic or heat-dependent hydration.</text>
</comment>
<dbReference type="PANTHER" id="PTHR12592">
    <property type="entry name" value="ATP-DEPENDENT (S)-NAD(P)H-HYDRATE DEHYDRATASE FAMILY MEMBER"/>
    <property type="match status" value="1"/>
</dbReference>
<feature type="binding site" evidence="17">
    <location>
        <position position="439"/>
    </location>
    <ligand>
        <name>AMP</name>
        <dbReference type="ChEBI" id="CHEBI:456215"/>
    </ligand>
</feature>
<evidence type="ECO:0000256" key="11">
    <source>
        <dbReference type="ARBA" id="ARBA00023235"/>
    </source>
</evidence>
<keyword evidence="11 18" id="KW-0413">Isomerase</keyword>
<keyword evidence="12 17" id="KW-0456">Lyase</keyword>
<keyword evidence="5 18" id="KW-0479">Metal-binding</keyword>
<evidence type="ECO:0000256" key="18">
    <source>
        <dbReference type="HAMAP-Rule" id="MF_01966"/>
    </source>
</evidence>
<keyword evidence="23" id="KW-1185">Reference proteome</keyword>
<keyword evidence="8 17" id="KW-0521">NADP</keyword>
<feature type="binding site" evidence="18">
    <location>
        <position position="159"/>
    </location>
    <ligand>
        <name>(6S)-NADPHX</name>
        <dbReference type="ChEBI" id="CHEBI:64076"/>
    </ligand>
</feature>
<dbReference type="PROSITE" id="PS01050">
    <property type="entry name" value="YJEF_C_2"/>
    <property type="match status" value="1"/>
</dbReference>
<comment type="catalytic activity">
    <reaction evidence="1 18 19">
        <text>(6R)-NADHX = (6S)-NADHX</text>
        <dbReference type="Rhea" id="RHEA:32215"/>
        <dbReference type="ChEBI" id="CHEBI:64074"/>
        <dbReference type="ChEBI" id="CHEBI:64075"/>
        <dbReference type="EC" id="5.1.99.6"/>
    </reaction>
</comment>
<organism evidence="22 23">
    <name type="scientific">Splendidivirga corallicola</name>
    <dbReference type="NCBI Taxonomy" id="3051826"/>
    <lineage>
        <taxon>Bacteria</taxon>
        <taxon>Pseudomonadati</taxon>
        <taxon>Bacteroidota</taxon>
        <taxon>Cytophagia</taxon>
        <taxon>Cytophagales</taxon>
        <taxon>Splendidivirgaceae</taxon>
        <taxon>Splendidivirga</taxon>
    </lineage>
</organism>
<dbReference type="InterPro" id="IPR029056">
    <property type="entry name" value="Ribokinase-like"/>
</dbReference>
<evidence type="ECO:0000256" key="19">
    <source>
        <dbReference type="PIRNR" id="PIRNR017184"/>
    </source>
</evidence>
<dbReference type="EC" id="4.2.1.136" evidence="19"/>
<dbReference type="Pfam" id="PF01256">
    <property type="entry name" value="Carb_kinase"/>
    <property type="match status" value="1"/>
</dbReference>
<keyword evidence="9 18" id="KW-0630">Potassium</keyword>
<feature type="domain" description="YjeF N-terminal" evidence="21">
    <location>
        <begin position="9"/>
        <end position="216"/>
    </location>
</feature>
<keyword evidence="13" id="KW-0511">Multifunctional enzyme</keyword>
<dbReference type="InterPro" id="IPR017953">
    <property type="entry name" value="Carbohydrate_kinase_pred_CS"/>
</dbReference>
<comment type="similarity">
    <text evidence="4 19">In the C-terminal section; belongs to the NnrD/CARKD family.</text>
</comment>
<comment type="subunit">
    <text evidence="17">Homotetramer.</text>
</comment>
<feature type="binding site" evidence="18">
    <location>
        <position position="58"/>
    </location>
    <ligand>
        <name>K(+)</name>
        <dbReference type="ChEBI" id="CHEBI:29103"/>
    </ligand>
</feature>
<feature type="binding site" evidence="17">
    <location>
        <begin position="410"/>
        <end position="414"/>
    </location>
    <ligand>
        <name>AMP</name>
        <dbReference type="ChEBI" id="CHEBI:456215"/>
    </ligand>
</feature>
<accession>A0ABT8KIX2</accession>
<comment type="similarity">
    <text evidence="17">Belongs to the NnrD/CARKD family.</text>
</comment>
<protein>
    <recommendedName>
        <fullName evidence="19">Bifunctional NAD(P)H-hydrate repair enzyme</fullName>
    </recommendedName>
    <alternativeName>
        <fullName evidence="19">Nicotinamide nucleotide repair protein</fullName>
    </alternativeName>
    <domain>
        <recommendedName>
            <fullName evidence="19">ADP-dependent (S)-NAD(P)H-hydrate dehydratase</fullName>
            <ecNumber evidence="19">4.2.1.136</ecNumber>
        </recommendedName>
        <alternativeName>
            <fullName evidence="19">ADP-dependent NAD(P)HX dehydratase</fullName>
        </alternativeName>
    </domain>
    <domain>
        <recommendedName>
            <fullName evidence="19">NAD(P)H-hydrate epimerase</fullName>
            <ecNumber evidence="19">5.1.99.6</ecNumber>
        </recommendedName>
    </domain>
</protein>
<dbReference type="InterPro" id="IPR030677">
    <property type="entry name" value="Nnr"/>
</dbReference>
<evidence type="ECO:0000256" key="1">
    <source>
        <dbReference type="ARBA" id="ARBA00000013"/>
    </source>
</evidence>
<feature type="binding site" evidence="18">
    <location>
        <position position="126"/>
    </location>
    <ligand>
        <name>K(+)</name>
        <dbReference type="ChEBI" id="CHEBI:29103"/>
    </ligand>
</feature>
<comment type="caution">
    <text evidence="22">The sequence shown here is derived from an EMBL/GenBank/DDBJ whole genome shotgun (WGS) entry which is preliminary data.</text>
</comment>
<comment type="catalytic activity">
    <reaction evidence="2 18 19">
        <text>(6R)-NADPHX = (6S)-NADPHX</text>
        <dbReference type="Rhea" id="RHEA:32227"/>
        <dbReference type="ChEBI" id="CHEBI:64076"/>
        <dbReference type="ChEBI" id="CHEBI:64077"/>
        <dbReference type="EC" id="5.1.99.6"/>
    </reaction>
</comment>
<dbReference type="HAMAP" id="MF_01965">
    <property type="entry name" value="NADHX_dehydratase"/>
    <property type="match status" value="1"/>
</dbReference>
<proteinExistence type="inferred from homology"/>
<evidence type="ECO:0000256" key="3">
    <source>
        <dbReference type="ARBA" id="ARBA00006001"/>
    </source>
</evidence>
<dbReference type="PIRSF" id="PIRSF017184">
    <property type="entry name" value="Nnr"/>
    <property type="match status" value="1"/>
</dbReference>
<dbReference type="RefSeq" id="WP_346750688.1">
    <property type="nucleotide sequence ID" value="NZ_JAUJEA010000001.1"/>
</dbReference>
<evidence type="ECO:0000313" key="22">
    <source>
        <dbReference type="EMBL" id="MDN5200666.1"/>
    </source>
</evidence>
<evidence type="ECO:0000256" key="14">
    <source>
        <dbReference type="ARBA" id="ARBA00025153"/>
    </source>
</evidence>
<evidence type="ECO:0000256" key="13">
    <source>
        <dbReference type="ARBA" id="ARBA00023268"/>
    </source>
</evidence>
<comment type="cofactor">
    <cofactor evidence="18 19">
        <name>K(+)</name>
        <dbReference type="ChEBI" id="CHEBI:29103"/>
    </cofactor>
    <text evidence="18 19">Binds 1 potassium ion per subunit.</text>
</comment>
<dbReference type="SUPFAM" id="SSF64153">
    <property type="entry name" value="YjeF N-terminal domain-like"/>
    <property type="match status" value="1"/>
</dbReference>
<feature type="binding site" evidence="17">
    <location>
        <position position="261"/>
    </location>
    <ligand>
        <name>(6S)-NADPHX</name>
        <dbReference type="ChEBI" id="CHEBI:64076"/>
    </ligand>
</feature>
<comment type="catalytic activity">
    <reaction evidence="16 17 19">
        <text>(6S)-NADPHX + ADP = AMP + phosphate + NADPH + H(+)</text>
        <dbReference type="Rhea" id="RHEA:32235"/>
        <dbReference type="ChEBI" id="CHEBI:15378"/>
        <dbReference type="ChEBI" id="CHEBI:43474"/>
        <dbReference type="ChEBI" id="CHEBI:57783"/>
        <dbReference type="ChEBI" id="CHEBI:64076"/>
        <dbReference type="ChEBI" id="CHEBI:456215"/>
        <dbReference type="ChEBI" id="CHEBI:456216"/>
        <dbReference type="EC" id="4.2.1.136"/>
    </reaction>
</comment>
<dbReference type="Gene3D" id="3.40.1190.20">
    <property type="match status" value="1"/>
</dbReference>
<feature type="binding site" evidence="18">
    <location>
        <position position="141"/>
    </location>
    <ligand>
        <name>(6S)-NADPHX</name>
        <dbReference type="ChEBI" id="CHEBI:64076"/>
    </ligand>
</feature>
<feature type="binding site" evidence="17">
    <location>
        <position position="324"/>
    </location>
    <ligand>
        <name>(6S)-NADPHX</name>
        <dbReference type="ChEBI" id="CHEBI:64076"/>
    </ligand>
</feature>
<evidence type="ECO:0000256" key="15">
    <source>
        <dbReference type="ARBA" id="ARBA00048238"/>
    </source>
</evidence>
<dbReference type="PANTHER" id="PTHR12592:SF0">
    <property type="entry name" value="ATP-DEPENDENT (S)-NAD(P)H-HYDRATE DEHYDRATASE"/>
    <property type="match status" value="1"/>
</dbReference>
<dbReference type="PROSITE" id="PS51385">
    <property type="entry name" value="YJEF_N"/>
    <property type="match status" value="1"/>
</dbReference>
<evidence type="ECO:0000256" key="16">
    <source>
        <dbReference type="ARBA" id="ARBA00049209"/>
    </source>
</evidence>
<feature type="binding site" evidence="17">
    <location>
        <position position="440"/>
    </location>
    <ligand>
        <name>(6S)-NADPHX</name>
        <dbReference type="ChEBI" id="CHEBI:64076"/>
    </ligand>
</feature>
<evidence type="ECO:0000256" key="9">
    <source>
        <dbReference type="ARBA" id="ARBA00022958"/>
    </source>
</evidence>
<comment type="cofactor">
    <cofactor evidence="17">
        <name>Mg(2+)</name>
        <dbReference type="ChEBI" id="CHEBI:18420"/>
    </cofactor>
</comment>
<dbReference type="CDD" id="cd01171">
    <property type="entry name" value="YXKO-related"/>
    <property type="match status" value="1"/>
</dbReference>
<dbReference type="Gene3D" id="3.40.50.10260">
    <property type="entry name" value="YjeF N-terminal domain"/>
    <property type="match status" value="1"/>
</dbReference>
<sequence length="509" mass="55243">MKILSAPQIRQADAYTIEHEPIASIDLMERASNAFVDYFTRLFGTKNKILICCGTGNNGGDGLAIARLLSSMNYEVAVLVVRPNKEAPGSADFEINYRLLPGIIPLTEINDNTQVPEKFNTDIIIDAIFGSGLSRPVEGLYAFVIRAINQSQAEVVSVDIASGLFCDTIAAEGPIVTPHMTISFQLPKLAFLLPENDPFVGEWKVVDIGLSSDFIADQKSKSHYVSSSDIKKMLRRREKYSHKGTFGRALLIGGSYGKIGAIVLSSRACLRSGAGLLITHVPQCGYEVLQTAVPECMVTTDASFEYISELPTIQNYQAIGIGPGLGVQEMSLKALRELLKDVKNPMVIDADAINLIAQNDDLIDLLPANTILTPHPKEFERLAGPWENDLERLDLQREFSKKHEVLIVLKGAHTSVSTPEGRVYFNSTGNPGMATAGSGDVLTGILTGLLSRGYSARKAAILGVYMHGLAGDLAAEKLGEESLIASDIIDYLPHAFTSVSAEKYLIKKK</sequence>
<evidence type="ECO:0000313" key="23">
    <source>
        <dbReference type="Proteomes" id="UP001172082"/>
    </source>
</evidence>
<keyword evidence="7 17" id="KW-0067">ATP-binding</keyword>
<evidence type="ECO:0000256" key="12">
    <source>
        <dbReference type="ARBA" id="ARBA00023239"/>
    </source>
</evidence>
<comment type="similarity">
    <text evidence="3 19">In the N-terminal section; belongs to the NnrE/AIBP family.</text>
</comment>
<dbReference type="Pfam" id="PF03853">
    <property type="entry name" value="YjeF_N"/>
    <property type="match status" value="1"/>
</dbReference>
<dbReference type="SUPFAM" id="SSF53613">
    <property type="entry name" value="Ribokinase-like"/>
    <property type="match status" value="1"/>
</dbReference>
<comment type="function">
    <text evidence="18">Catalyzes the epimerization of the S- and R-forms of NAD(P)HX, a damaged form of NAD(P)H that is a result of enzymatic or heat-dependent hydration. This is a prerequisite for the S-specific NAD(P)H-hydrate dehydratase to allow the repair of both epimers of NAD(P)HX.</text>
</comment>
<feature type="binding site" evidence="18">
    <location>
        <begin position="57"/>
        <end position="61"/>
    </location>
    <ligand>
        <name>(6S)-NADPHX</name>
        <dbReference type="ChEBI" id="CHEBI:64076"/>
    </ligand>
</feature>
<dbReference type="HAMAP" id="MF_01966">
    <property type="entry name" value="NADHX_epimerase"/>
    <property type="match status" value="1"/>
</dbReference>
<name>A0ABT8KIX2_9BACT</name>
<keyword evidence="6 17" id="KW-0547">Nucleotide-binding</keyword>
<evidence type="ECO:0000256" key="10">
    <source>
        <dbReference type="ARBA" id="ARBA00023027"/>
    </source>
</evidence>
<evidence type="ECO:0000256" key="17">
    <source>
        <dbReference type="HAMAP-Rule" id="MF_01965"/>
    </source>
</evidence>
<evidence type="ECO:0000256" key="2">
    <source>
        <dbReference type="ARBA" id="ARBA00000909"/>
    </source>
</evidence>
<evidence type="ECO:0000256" key="6">
    <source>
        <dbReference type="ARBA" id="ARBA00022741"/>
    </source>
</evidence>
<dbReference type="PROSITE" id="PS51383">
    <property type="entry name" value="YJEF_C_3"/>
    <property type="match status" value="1"/>
</dbReference>
<evidence type="ECO:0000259" key="20">
    <source>
        <dbReference type="PROSITE" id="PS51383"/>
    </source>
</evidence>
<feature type="binding site" evidence="17">
    <location>
        <position position="375"/>
    </location>
    <ligand>
        <name>(6S)-NADPHX</name>
        <dbReference type="ChEBI" id="CHEBI:64076"/>
    </ligand>
</feature>
<feature type="binding site" evidence="18">
    <location>
        <position position="162"/>
    </location>
    <ligand>
        <name>K(+)</name>
        <dbReference type="ChEBI" id="CHEBI:29103"/>
    </ligand>
</feature>
<keyword evidence="10 17" id="KW-0520">NAD</keyword>
<dbReference type="EMBL" id="JAUJEA010000001">
    <property type="protein sequence ID" value="MDN5200666.1"/>
    <property type="molecule type" value="Genomic_DNA"/>
</dbReference>
<comment type="similarity">
    <text evidence="18">Belongs to the NnrE/AIBP family.</text>
</comment>
<dbReference type="InterPro" id="IPR000631">
    <property type="entry name" value="CARKD"/>
</dbReference>
<feature type="domain" description="YjeF C-terminal" evidence="20">
    <location>
        <begin position="226"/>
        <end position="499"/>
    </location>
</feature>
<reference evidence="22" key="1">
    <citation type="submission" date="2023-06" db="EMBL/GenBank/DDBJ databases">
        <title>Genomic of Parafulvivirga corallium.</title>
        <authorList>
            <person name="Wang G."/>
        </authorList>
    </citation>
    <scope>NUCLEOTIDE SEQUENCE</scope>
    <source>
        <strain evidence="22">BMA10</strain>
    </source>
</reference>
<dbReference type="NCBIfam" id="TIGR00196">
    <property type="entry name" value="yjeF_cterm"/>
    <property type="match status" value="1"/>
</dbReference>
<comment type="catalytic activity">
    <reaction evidence="15 17 19">
        <text>(6S)-NADHX + ADP = AMP + phosphate + NADH + H(+)</text>
        <dbReference type="Rhea" id="RHEA:32223"/>
        <dbReference type="ChEBI" id="CHEBI:15378"/>
        <dbReference type="ChEBI" id="CHEBI:43474"/>
        <dbReference type="ChEBI" id="CHEBI:57945"/>
        <dbReference type="ChEBI" id="CHEBI:64074"/>
        <dbReference type="ChEBI" id="CHEBI:456215"/>
        <dbReference type="ChEBI" id="CHEBI:456216"/>
        <dbReference type="EC" id="4.2.1.136"/>
    </reaction>
</comment>
<dbReference type="EC" id="5.1.99.6" evidence="19"/>
<feature type="binding site" evidence="18">
    <location>
        <begin position="130"/>
        <end position="136"/>
    </location>
    <ligand>
        <name>(6S)-NADPHX</name>
        <dbReference type="ChEBI" id="CHEBI:64076"/>
    </ligand>
</feature>
<evidence type="ECO:0000259" key="21">
    <source>
        <dbReference type="PROSITE" id="PS51385"/>
    </source>
</evidence>
<dbReference type="InterPro" id="IPR004443">
    <property type="entry name" value="YjeF_N_dom"/>
</dbReference>
<dbReference type="InterPro" id="IPR036652">
    <property type="entry name" value="YjeF_N_dom_sf"/>
</dbReference>